<dbReference type="Proteomes" id="UP000004966">
    <property type="component" value="Unassembled WGS sequence"/>
</dbReference>
<comment type="caution">
    <text evidence="1">The sequence shown here is derived from an EMBL/GenBank/DDBJ whole genome shotgun (WGS) entry which is preliminary data.</text>
</comment>
<name>E1LKV5_STRMT</name>
<organism evidence="1 2">
    <name type="scientific">Streptococcus mitis SK564</name>
    <dbReference type="NCBI Taxonomy" id="585203"/>
    <lineage>
        <taxon>Bacteria</taxon>
        <taxon>Bacillati</taxon>
        <taxon>Bacillota</taxon>
        <taxon>Bacilli</taxon>
        <taxon>Lactobacillales</taxon>
        <taxon>Streptococcaceae</taxon>
        <taxon>Streptococcus</taxon>
        <taxon>Streptococcus mitis group</taxon>
    </lineage>
</organism>
<gene>
    <name evidence="1" type="ORF">SMSK564_0482</name>
</gene>
<sequence length="44" mass="5386">METGIRQKSLKKRVWDKKILILGIFYYKFKKSIDYTKKANKTEF</sequence>
<proteinExistence type="predicted"/>
<evidence type="ECO:0000313" key="2">
    <source>
        <dbReference type="Proteomes" id="UP000004966"/>
    </source>
</evidence>
<reference evidence="1 2" key="1">
    <citation type="submission" date="2010-09" db="EMBL/GenBank/DDBJ databases">
        <authorList>
            <person name="Daugherty S.C."/>
            <person name="Tallon L.J."/>
            <person name="Jones K.M."/>
            <person name="Liu X."/>
            <person name="Kilian M."/>
            <person name="Tettelin H."/>
        </authorList>
    </citation>
    <scope>NUCLEOTIDE SEQUENCE [LARGE SCALE GENOMIC DNA]</scope>
    <source>
        <strain evidence="1 2">SK564</strain>
    </source>
</reference>
<accession>E1LKV5</accession>
<dbReference type="EMBL" id="AEDU01000008">
    <property type="protein sequence ID" value="EFN98938.1"/>
    <property type="molecule type" value="Genomic_DNA"/>
</dbReference>
<evidence type="ECO:0000313" key="1">
    <source>
        <dbReference type="EMBL" id="EFN98938.1"/>
    </source>
</evidence>
<dbReference type="AlphaFoldDB" id="E1LKV5"/>
<protein>
    <submittedName>
        <fullName evidence="1">Uncharacterized protein</fullName>
    </submittedName>
</protein>